<dbReference type="SUPFAM" id="SSF48452">
    <property type="entry name" value="TPR-like"/>
    <property type="match status" value="2"/>
</dbReference>
<evidence type="ECO:0000256" key="2">
    <source>
        <dbReference type="ARBA" id="ARBA00010734"/>
    </source>
</evidence>
<evidence type="ECO:0000313" key="7">
    <source>
        <dbReference type="EMBL" id="VDN53558.1"/>
    </source>
</evidence>
<dbReference type="GO" id="GO:0030515">
    <property type="term" value="F:snoRNA binding"/>
    <property type="evidence" value="ECO:0007669"/>
    <property type="project" value="InterPro"/>
</dbReference>
<dbReference type="Proteomes" id="UP000038040">
    <property type="component" value="Unplaced"/>
</dbReference>
<keyword evidence="3" id="KW-0698">rRNA processing</keyword>
<evidence type="ECO:0000313" key="8">
    <source>
        <dbReference type="Proteomes" id="UP000038040"/>
    </source>
</evidence>
<dbReference type="GO" id="GO:0032040">
    <property type="term" value="C:small-subunit processome"/>
    <property type="evidence" value="ECO:0007669"/>
    <property type="project" value="TreeGrafter"/>
</dbReference>
<name>A0A158Q6F8_DRAME</name>
<dbReference type="InterPro" id="IPR055347">
    <property type="entry name" value="UTP6_N"/>
</dbReference>
<evidence type="ECO:0000259" key="6">
    <source>
        <dbReference type="Pfam" id="PF08640"/>
    </source>
</evidence>
<protein>
    <submittedName>
        <fullName evidence="10">U3 small nucleolar RNA-associated protein 6-like protein</fullName>
    </submittedName>
</protein>
<keyword evidence="9" id="KW-1185">Reference proteome</keyword>
<evidence type="ECO:0000256" key="1">
    <source>
        <dbReference type="ARBA" id="ARBA00004604"/>
    </source>
</evidence>
<dbReference type="GO" id="GO:0034388">
    <property type="term" value="C:Pwp2p-containing subcomplex of 90S preribosome"/>
    <property type="evidence" value="ECO:0007669"/>
    <property type="project" value="TreeGrafter"/>
</dbReference>
<evidence type="ECO:0000256" key="4">
    <source>
        <dbReference type="ARBA" id="ARBA00022737"/>
    </source>
</evidence>
<dbReference type="Pfam" id="PF08640">
    <property type="entry name" value="U3_assoc_6"/>
    <property type="match status" value="1"/>
</dbReference>
<dbReference type="Gene3D" id="1.25.40.10">
    <property type="entry name" value="Tetratricopeptide repeat domain"/>
    <property type="match status" value="2"/>
</dbReference>
<comment type="subcellular location">
    <subcellularLocation>
        <location evidence="1">Nucleus</location>
        <location evidence="1">Nucleolus</location>
    </subcellularLocation>
</comment>
<sequence>MAEFVEENLERLLPFFEVLHYGALFSKGEVNEFIKRCRNYEYRIHKTVKVYADFLLYADYLQSALKLIKIRRKKLNYFGKRKEIENNLLSKIADLYRICSERFKVISSSNITYNLMVWLAGMGNMEIWRKRLDFLRKNRLRNRCSKAFLQIAQIFESDFKLREEAALWEFKENGSIENARLHLQLCLRRFPEIISLWTTLFEIEIRNAKKMSKRREILLKSKDAIADSLQKGDQNTMSNANEKNNEMDDPVLSLKIAELVANQAIRSYKDVNVIIYELWRKARSFGKFTSKLENYLYNKLWLPDGICEESWIARYERQSDYDDCYDLLDEACNAFPTEKMYRKYIEICEKRGTAGDVYALSKLHELFEKIYSAGWAKSEDFERLLDAEKDEERKQKILDAALLKNPSSSKFWLEKIHYAIQTENANIDKIKDIFNEALQFVEDDGMLEIYKVAIDWAIANCPLVVDSLFDRAILISSVDTSSELKCLRLRYAKVHRLFIDMEKKRKIPSKKLIIKAMENYVNDLGYQEYKCWIYYAEYLLVNDPAFLSKLHQRAITCIPNSLLNDFNLEWTILMQKRFINDSMKNKQTIAKKRRKIKKKSQVTN</sequence>
<keyword evidence="4" id="KW-0677">Repeat</keyword>
<dbReference type="InterPro" id="IPR003107">
    <property type="entry name" value="HAT"/>
</dbReference>
<organism evidence="8 10">
    <name type="scientific">Dracunculus medinensis</name>
    <name type="common">Guinea worm</name>
    <dbReference type="NCBI Taxonomy" id="318479"/>
    <lineage>
        <taxon>Eukaryota</taxon>
        <taxon>Metazoa</taxon>
        <taxon>Ecdysozoa</taxon>
        <taxon>Nematoda</taxon>
        <taxon>Chromadorea</taxon>
        <taxon>Rhabditida</taxon>
        <taxon>Spirurina</taxon>
        <taxon>Dracunculoidea</taxon>
        <taxon>Dracunculidae</taxon>
        <taxon>Dracunculus</taxon>
    </lineage>
</organism>
<dbReference type="STRING" id="318479.A0A158Q6F8"/>
<dbReference type="OrthoDB" id="28112at2759"/>
<evidence type="ECO:0000313" key="9">
    <source>
        <dbReference type="Proteomes" id="UP000274756"/>
    </source>
</evidence>
<dbReference type="Proteomes" id="UP000274756">
    <property type="component" value="Unassembled WGS sequence"/>
</dbReference>
<dbReference type="PANTHER" id="PTHR23271:SF1">
    <property type="entry name" value="U3 SMALL NUCLEOLAR RNA-ASSOCIATED PROTEIN 6 HOMOLOG"/>
    <property type="match status" value="1"/>
</dbReference>
<comment type="similarity">
    <text evidence="2">Belongs to the UTP6 family.</text>
</comment>
<proteinExistence type="inferred from homology"/>
<reference evidence="7 9" key="2">
    <citation type="submission" date="2018-11" db="EMBL/GenBank/DDBJ databases">
        <authorList>
            <consortium name="Pathogen Informatics"/>
        </authorList>
    </citation>
    <scope>NUCLEOTIDE SEQUENCE [LARGE SCALE GENOMIC DNA]</scope>
</reference>
<dbReference type="InterPro" id="IPR013949">
    <property type="entry name" value="Utp6"/>
</dbReference>
<dbReference type="WBParaSite" id="DME_0000999101-mRNA-1">
    <property type="protein sequence ID" value="DME_0000999101-mRNA-1"/>
    <property type="gene ID" value="DME_0000999101"/>
</dbReference>
<dbReference type="GO" id="GO:0000462">
    <property type="term" value="P:maturation of SSU-rRNA from tricistronic rRNA transcript (SSU-rRNA, 5.8S rRNA, LSU-rRNA)"/>
    <property type="evidence" value="ECO:0007669"/>
    <property type="project" value="InterPro"/>
</dbReference>
<keyword evidence="5" id="KW-0539">Nucleus</keyword>
<accession>A0A158Q6F8</accession>
<evidence type="ECO:0000256" key="3">
    <source>
        <dbReference type="ARBA" id="ARBA00022552"/>
    </source>
</evidence>
<dbReference type="InterPro" id="IPR011990">
    <property type="entry name" value="TPR-like_helical_dom_sf"/>
</dbReference>
<dbReference type="SMART" id="SM00386">
    <property type="entry name" value="HAT"/>
    <property type="match status" value="4"/>
</dbReference>
<reference evidence="10" key="1">
    <citation type="submission" date="2016-04" db="UniProtKB">
        <authorList>
            <consortium name="WormBaseParasite"/>
        </authorList>
    </citation>
    <scope>IDENTIFICATION</scope>
</reference>
<feature type="domain" description="U3 small nucleolar RNA-associated protein 6 N-terminal" evidence="6">
    <location>
        <begin position="9"/>
        <end position="83"/>
    </location>
</feature>
<evidence type="ECO:0000313" key="10">
    <source>
        <dbReference type="WBParaSite" id="DME_0000999101-mRNA-1"/>
    </source>
</evidence>
<dbReference type="AlphaFoldDB" id="A0A158Q6F8"/>
<dbReference type="EMBL" id="UYYG01000145">
    <property type="protein sequence ID" value="VDN53558.1"/>
    <property type="molecule type" value="Genomic_DNA"/>
</dbReference>
<dbReference type="PANTHER" id="PTHR23271">
    <property type="entry name" value="HEPATOCELLULAR CARCINOMA-ASSOCIATED ANTIGEN 66"/>
    <property type="match status" value="1"/>
</dbReference>
<gene>
    <name evidence="7" type="ORF">DME_LOCUS3531</name>
</gene>
<evidence type="ECO:0000256" key="5">
    <source>
        <dbReference type="ARBA" id="ARBA00023242"/>
    </source>
</evidence>